<keyword evidence="4 5" id="KW-0689">Ribosomal protein</keyword>
<dbReference type="GO" id="GO:0005737">
    <property type="term" value="C:cytoplasm"/>
    <property type="evidence" value="ECO:0007669"/>
    <property type="project" value="UniProtKB-ARBA"/>
</dbReference>
<sequence>MNKYEIALVVSTRIEDDAREAVLEKVKDLVAKVGGNITNIDDWGKKRMAYEIQKMKDGYYYFIQFEADSEAPAKLEANLRIMESVIRYLVVKQDAE</sequence>
<dbReference type="PANTHER" id="PTHR21011:SF1">
    <property type="entry name" value="SMALL RIBOSOMAL SUBUNIT PROTEIN BS6M"/>
    <property type="match status" value="1"/>
</dbReference>
<keyword evidence="4" id="KW-0699">rRNA-binding</keyword>
<dbReference type="CDD" id="cd00473">
    <property type="entry name" value="bS6"/>
    <property type="match status" value="1"/>
</dbReference>
<dbReference type="HAMAP" id="MF_00360">
    <property type="entry name" value="Ribosomal_bS6"/>
    <property type="match status" value="1"/>
</dbReference>
<dbReference type="Proteomes" id="UP000189857">
    <property type="component" value="Unassembled WGS sequence"/>
</dbReference>
<proteinExistence type="inferred from homology"/>
<evidence type="ECO:0000313" key="5">
    <source>
        <dbReference type="EMBL" id="SJZ92777.1"/>
    </source>
</evidence>
<keyword evidence="6" id="KW-1185">Reference proteome</keyword>
<dbReference type="SUPFAM" id="SSF54995">
    <property type="entry name" value="Ribosomal protein S6"/>
    <property type="match status" value="1"/>
</dbReference>
<dbReference type="GO" id="GO:0003735">
    <property type="term" value="F:structural constituent of ribosome"/>
    <property type="evidence" value="ECO:0007669"/>
    <property type="project" value="InterPro"/>
</dbReference>
<dbReference type="OrthoDB" id="9812702at2"/>
<name>A0A1T4PNI6_9FIRM</name>
<evidence type="ECO:0000256" key="1">
    <source>
        <dbReference type="ARBA" id="ARBA00009512"/>
    </source>
</evidence>
<dbReference type="AlphaFoldDB" id="A0A1T4PNI6"/>
<dbReference type="RefSeq" id="WP_078787857.1">
    <property type="nucleotide sequence ID" value="NZ_CACZYW010000014.1"/>
</dbReference>
<dbReference type="GO" id="GO:0006412">
    <property type="term" value="P:translation"/>
    <property type="evidence" value="ECO:0007669"/>
    <property type="project" value="UniProtKB-UniRule"/>
</dbReference>
<keyword evidence="4" id="KW-0694">RNA-binding</keyword>
<dbReference type="InterPro" id="IPR014717">
    <property type="entry name" value="Transl_elong_EF1B/ribsomal_bS6"/>
</dbReference>
<dbReference type="PANTHER" id="PTHR21011">
    <property type="entry name" value="MITOCHONDRIAL 28S RIBOSOMAL PROTEIN S6"/>
    <property type="match status" value="1"/>
</dbReference>
<dbReference type="GO" id="GO:1990904">
    <property type="term" value="C:ribonucleoprotein complex"/>
    <property type="evidence" value="ECO:0007669"/>
    <property type="project" value="UniProtKB-KW"/>
</dbReference>
<dbReference type="EMBL" id="FUXA01000013">
    <property type="protein sequence ID" value="SJZ92777.1"/>
    <property type="molecule type" value="Genomic_DNA"/>
</dbReference>
<evidence type="ECO:0000256" key="3">
    <source>
        <dbReference type="ARBA" id="ARBA00035294"/>
    </source>
</evidence>
<dbReference type="NCBIfam" id="TIGR00166">
    <property type="entry name" value="S6"/>
    <property type="match status" value="1"/>
</dbReference>
<evidence type="ECO:0000313" key="6">
    <source>
        <dbReference type="Proteomes" id="UP000189857"/>
    </source>
</evidence>
<comment type="function">
    <text evidence="2 4">Binds together with bS18 to 16S ribosomal RNA.</text>
</comment>
<dbReference type="GO" id="GO:0005840">
    <property type="term" value="C:ribosome"/>
    <property type="evidence" value="ECO:0007669"/>
    <property type="project" value="UniProtKB-KW"/>
</dbReference>
<reference evidence="5 6" key="1">
    <citation type="submission" date="2017-02" db="EMBL/GenBank/DDBJ databases">
        <authorList>
            <person name="Peterson S.W."/>
        </authorList>
    </citation>
    <scope>NUCLEOTIDE SEQUENCE [LARGE SCALE GENOMIC DNA]</scope>
    <source>
        <strain evidence="5 6">ATCC 17233</strain>
    </source>
</reference>
<dbReference type="Gene3D" id="3.30.70.60">
    <property type="match status" value="1"/>
</dbReference>
<dbReference type="InterPro" id="IPR020814">
    <property type="entry name" value="Ribosomal_S6_plastid/chlpt"/>
</dbReference>
<organism evidence="5 6">
    <name type="scientific">Eubacterium ruminantium</name>
    <dbReference type="NCBI Taxonomy" id="42322"/>
    <lineage>
        <taxon>Bacteria</taxon>
        <taxon>Bacillati</taxon>
        <taxon>Bacillota</taxon>
        <taxon>Clostridia</taxon>
        <taxon>Eubacteriales</taxon>
        <taxon>Eubacteriaceae</taxon>
        <taxon>Eubacterium</taxon>
    </lineage>
</organism>
<dbReference type="Pfam" id="PF01250">
    <property type="entry name" value="Ribosomal_S6"/>
    <property type="match status" value="1"/>
</dbReference>
<evidence type="ECO:0000256" key="4">
    <source>
        <dbReference type="HAMAP-Rule" id="MF_00360"/>
    </source>
</evidence>
<accession>A0A1T4PNI6</accession>
<evidence type="ECO:0000256" key="2">
    <source>
        <dbReference type="ARBA" id="ARBA00035104"/>
    </source>
</evidence>
<gene>
    <name evidence="4" type="primary">rpsF</name>
    <name evidence="5" type="ORF">SAMN02745110_02050</name>
</gene>
<dbReference type="InterPro" id="IPR000529">
    <property type="entry name" value="Ribosomal_bS6"/>
</dbReference>
<dbReference type="GO" id="GO:0070181">
    <property type="term" value="F:small ribosomal subunit rRNA binding"/>
    <property type="evidence" value="ECO:0007669"/>
    <property type="project" value="TreeGrafter"/>
</dbReference>
<comment type="similarity">
    <text evidence="1 4">Belongs to the bacterial ribosomal protein bS6 family.</text>
</comment>
<dbReference type="InterPro" id="IPR035980">
    <property type="entry name" value="Ribosomal_bS6_sf"/>
</dbReference>
<protein>
    <recommendedName>
        <fullName evidence="3 4">Small ribosomal subunit protein bS6</fullName>
    </recommendedName>
</protein>
<keyword evidence="4" id="KW-0687">Ribonucleoprotein</keyword>